<evidence type="ECO:0008006" key="3">
    <source>
        <dbReference type="Google" id="ProtNLM"/>
    </source>
</evidence>
<gene>
    <name evidence="1" type="ORF">E3T48_05585</name>
</gene>
<comment type="caution">
    <text evidence="1">The sequence shown here is derived from an EMBL/GenBank/DDBJ whole genome shotgun (WGS) entry which is preliminary data.</text>
</comment>
<dbReference type="Proteomes" id="UP000298313">
    <property type="component" value="Unassembled WGS sequence"/>
</dbReference>
<accession>A0A4R9BDC5</accession>
<proteinExistence type="predicted"/>
<dbReference type="RefSeq" id="WP_134522836.1">
    <property type="nucleotide sequence ID" value="NZ_SOHH01000051.1"/>
</dbReference>
<dbReference type="AlphaFoldDB" id="A0A4R9BDC5"/>
<dbReference type="InterPro" id="IPR023346">
    <property type="entry name" value="Lysozyme-like_dom_sf"/>
</dbReference>
<organism evidence="1 2">
    <name type="scientific">Cryobacterium fucosi</name>
    <dbReference type="NCBI Taxonomy" id="1259157"/>
    <lineage>
        <taxon>Bacteria</taxon>
        <taxon>Bacillati</taxon>
        <taxon>Actinomycetota</taxon>
        <taxon>Actinomycetes</taxon>
        <taxon>Micrococcales</taxon>
        <taxon>Microbacteriaceae</taxon>
        <taxon>Cryobacterium</taxon>
    </lineage>
</organism>
<protein>
    <recommendedName>
        <fullName evidence="3">Phospholipase</fullName>
    </recommendedName>
</protein>
<keyword evidence="2" id="KW-1185">Reference proteome</keyword>
<evidence type="ECO:0000313" key="1">
    <source>
        <dbReference type="EMBL" id="TFD79660.1"/>
    </source>
</evidence>
<sequence length="285" mass="29467">MNPLLRTLLRPFARAQRTPPSRKALAARRRRTRTTVVSAAAALALTGLIVGAASSARTSRATAAKIAATTELSQSTGLRQDQLAVYPRAAKAHADGRAKNTLRDATVVMASTRDKVDVGPLAASVTSLANYETLDLDAVISLTGQTRAAASTVQAAAVEADRAAAVAAAAAADAAATALAAANTPDGARAIARDLAASRYGWGDSQFSCLAQLWAKESGWSYTALNEGSGATGIPQALPGSKMASAGSDWRTNAGTQITWGLDYISRGYGTPCSAWSHSQAMDWY</sequence>
<evidence type="ECO:0000313" key="2">
    <source>
        <dbReference type="Proteomes" id="UP000298313"/>
    </source>
</evidence>
<dbReference type="EMBL" id="SOHH01000051">
    <property type="protein sequence ID" value="TFD79660.1"/>
    <property type="molecule type" value="Genomic_DNA"/>
</dbReference>
<dbReference type="SUPFAM" id="SSF53955">
    <property type="entry name" value="Lysozyme-like"/>
    <property type="match status" value="1"/>
</dbReference>
<name>A0A4R9BDC5_9MICO</name>
<reference evidence="1 2" key="1">
    <citation type="submission" date="2019-03" db="EMBL/GenBank/DDBJ databases">
        <title>Genomics of glacier-inhabiting Cryobacterium strains.</title>
        <authorList>
            <person name="Liu Q."/>
            <person name="Xin Y.-H."/>
        </authorList>
    </citation>
    <scope>NUCLEOTIDE SEQUENCE [LARGE SCALE GENOMIC DNA]</scope>
    <source>
        <strain evidence="1 2">Hh4</strain>
    </source>
</reference>
<dbReference type="OrthoDB" id="9766277at2"/>